<feature type="chain" id="PRO_5008060132" evidence="1">
    <location>
        <begin position="18"/>
        <end position="401"/>
    </location>
</feature>
<gene>
    <name evidence="2" type="ORF">CC77DRAFT_335410</name>
</gene>
<protein>
    <submittedName>
        <fullName evidence="2">Uncharacterized protein</fullName>
    </submittedName>
</protein>
<dbReference type="InterPro" id="IPR011044">
    <property type="entry name" value="Quino_amine_DH_bsu"/>
</dbReference>
<dbReference type="Gene3D" id="2.130.10.10">
    <property type="entry name" value="YVTN repeat-like/Quinoprotein amine dehydrogenase"/>
    <property type="match status" value="1"/>
</dbReference>
<dbReference type="VEuPathDB" id="FungiDB:CC77DRAFT_335410"/>
<dbReference type="SUPFAM" id="SSF50969">
    <property type="entry name" value="YVTN repeat-like/Quinoprotein amine dehydrogenase"/>
    <property type="match status" value="1"/>
</dbReference>
<keyword evidence="3" id="KW-1185">Reference proteome</keyword>
<organism evidence="2 3">
    <name type="scientific">Alternaria alternata</name>
    <name type="common">Alternaria rot fungus</name>
    <name type="synonym">Torula alternata</name>
    <dbReference type="NCBI Taxonomy" id="5599"/>
    <lineage>
        <taxon>Eukaryota</taxon>
        <taxon>Fungi</taxon>
        <taxon>Dikarya</taxon>
        <taxon>Ascomycota</taxon>
        <taxon>Pezizomycotina</taxon>
        <taxon>Dothideomycetes</taxon>
        <taxon>Pleosporomycetidae</taxon>
        <taxon>Pleosporales</taxon>
        <taxon>Pleosporineae</taxon>
        <taxon>Pleosporaceae</taxon>
        <taxon>Alternaria</taxon>
        <taxon>Alternaria sect. Alternaria</taxon>
        <taxon>Alternaria alternata complex</taxon>
    </lineage>
</organism>
<sequence>MFAFLAIVLFAPTQLHALLHHLAVGTTNGQALYSLELDDESRMVYAIQARDASGPSPSLALDRSKQHLFSSRPQDGTLTRHSIAPTYELISEGTMEIPSSCNTTSFESLKLSSSTQNTAIWGTASTGTCSIVFGLTPDGYETLRSKEIAGDVHSIAWSPSGRNLHALDSHSSQQLSTSISNFRISEDPSLQDVVGVDILGNVTNASQIVAHPTETLMYIATKDANVLVVLSLAGDTLMNNSTVVLRYRLLPSSLDPTEFHTTSLAISASKATLWTLSQSSRQAVITSFTLNVTTGEVIDVAARASWQGFGEGQLTAAPFVGGDVVAIANSPTGYITVLGLDRAVFDTADVVQDSATHNYLRPMIVENKRNKSLHMAASKIKSYGRALIDDYISLGESIWID</sequence>
<feature type="signal peptide" evidence="1">
    <location>
        <begin position="1"/>
        <end position="17"/>
    </location>
</feature>
<evidence type="ECO:0000313" key="3">
    <source>
        <dbReference type="Proteomes" id="UP000077248"/>
    </source>
</evidence>
<dbReference type="AlphaFoldDB" id="A0A177E3L9"/>
<dbReference type="KEGG" id="aalt:CC77DRAFT_335410"/>
<reference evidence="2 3" key="1">
    <citation type="submission" date="2016-05" db="EMBL/GenBank/DDBJ databases">
        <title>Comparative analysis of secretome profiles of manganese(II)-oxidizing ascomycete fungi.</title>
        <authorList>
            <consortium name="DOE Joint Genome Institute"/>
            <person name="Zeiner C.A."/>
            <person name="Purvine S.O."/>
            <person name="Zink E.M."/>
            <person name="Wu S."/>
            <person name="Pasa-Tolic L."/>
            <person name="Chaput D.L."/>
            <person name="Haridas S."/>
            <person name="Grigoriev I.V."/>
            <person name="Santelli C.M."/>
            <person name="Hansel C.M."/>
        </authorList>
    </citation>
    <scope>NUCLEOTIDE SEQUENCE [LARGE SCALE GENOMIC DNA]</scope>
    <source>
        <strain evidence="2 3">SRC1lrK2f</strain>
    </source>
</reference>
<dbReference type="EMBL" id="KV441470">
    <property type="protein sequence ID" value="OAG25579.1"/>
    <property type="molecule type" value="Genomic_DNA"/>
</dbReference>
<dbReference type="RefSeq" id="XP_018391000.1">
    <property type="nucleotide sequence ID" value="XM_018531302.1"/>
</dbReference>
<keyword evidence="1" id="KW-0732">Signal</keyword>
<proteinExistence type="predicted"/>
<accession>A0A177E3L9</accession>
<dbReference type="Proteomes" id="UP000077248">
    <property type="component" value="Unassembled WGS sequence"/>
</dbReference>
<dbReference type="InterPro" id="IPR015943">
    <property type="entry name" value="WD40/YVTN_repeat-like_dom_sf"/>
</dbReference>
<evidence type="ECO:0000313" key="2">
    <source>
        <dbReference type="EMBL" id="OAG25579.1"/>
    </source>
</evidence>
<evidence type="ECO:0000256" key="1">
    <source>
        <dbReference type="SAM" id="SignalP"/>
    </source>
</evidence>
<dbReference type="OMA" id="QDSATHN"/>
<name>A0A177E3L9_ALTAL</name>
<dbReference type="GeneID" id="29116896"/>